<dbReference type="PROSITE" id="PS50862">
    <property type="entry name" value="AA_TRNA_LIGASE_II"/>
    <property type="match status" value="1"/>
</dbReference>
<dbReference type="PANTHER" id="PTHR42753:SF2">
    <property type="entry name" value="PROLINE--TRNA LIGASE"/>
    <property type="match status" value="1"/>
</dbReference>
<dbReference type="NCBIfam" id="NF006625">
    <property type="entry name" value="PRK09194.1"/>
    <property type="match status" value="1"/>
</dbReference>
<keyword evidence="1" id="KW-0963">Cytoplasm</keyword>
<dbReference type="EMBL" id="BAAAXQ010000069">
    <property type="protein sequence ID" value="GAA3024098.1"/>
    <property type="molecule type" value="Genomic_DNA"/>
</dbReference>
<dbReference type="InterPro" id="IPR045864">
    <property type="entry name" value="aa-tRNA-synth_II/BPL/LPL"/>
</dbReference>
<evidence type="ECO:0000313" key="9">
    <source>
        <dbReference type="EMBL" id="GAA3024098.1"/>
    </source>
</evidence>
<dbReference type="InterPro" id="IPR050062">
    <property type="entry name" value="Pro-tRNA_synthetase"/>
</dbReference>
<dbReference type="InterPro" id="IPR006195">
    <property type="entry name" value="aa-tRNA-synth_II"/>
</dbReference>
<dbReference type="Gene3D" id="3.40.50.800">
    <property type="entry name" value="Anticodon-binding domain"/>
    <property type="match status" value="1"/>
</dbReference>
<feature type="domain" description="Aminoacyl-transfer RNA synthetases class-II family profile" evidence="8">
    <location>
        <begin position="33"/>
        <end position="464"/>
    </location>
</feature>
<dbReference type="Gene3D" id="3.30.930.10">
    <property type="entry name" value="Bira Bifunctional Protein, Domain 2"/>
    <property type="match status" value="2"/>
</dbReference>
<dbReference type="SUPFAM" id="SSF55826">
    <property type="entry name" value="YbaK/ProRS associated domain"/>
    <property type="match status" value="1"/>
</dbReference>
<dbReference type="RefSeq" id="WP_068710508.1">
    <property type="nucleotide sequence ID" value="NZ_BAAAXQ010000069.1"/>
</dbReference>
<dbReference type="CDD" id="cd00861">
    <property type="entry name" value="ProRS_anticodon_short"/>
    <property type="match status" value="1"/>
</dbReference>
<proteinExistence type="predicted"/>
<dbReference type="SUPFAM" id="SSF52954">
    <property type="entry name" value="Class II aaRS ABD-related"/>
    <property type="match status" value="1"/>
</dbReference>
<sequence>MKQSKLLIPTLREMPNDAEAKNLQLLLRAGFIRQVSGGVYAYLPLATRVLKKMYAIIEEEFEKIGSVEIKMPSLLPLSLLEKVSEADYDDKAYNLKNRTGKEFVLGSAYEGLISELIGDEVSTYKRLPLTIFQIATKYRNDKRSRFGLLRSHEFILSDAYSFHATEDSLDEMYRAYQKAFSRIFERFGVKVKSLLGDSQIDDQTAAFEYMALSESGDKIGAFSTDSDYAADLQAATSAFISKKSHEPYKETQEVYFDRGESIEKAAQVLEIPLQKAIKAQFYLADGQPALILMRADQKVNELKVKKQLQVEQLEGATEEQTRDYFHSSSIFLGPVDVPDGCKICADLQVQDLANALTGASQENTYLKNVNPDKDFSVDYYADIRLVQEGDPAPDNLGTLVLKKGVEIGRMVKIGTYFSDRLKTAVLDENGQHVPVQMGYYELGISRLLATIVEQNSDQEGINWPAEIAPFDLHIVQTNMDDQEQTELTNNIEQMMIEAGYQVLVDDRPERGGVKFADADLIGCPVRITVGNKASEGTVSIKFKQTQAKIEVKQEELVSTLAILLNSESE</sequence>
<dbReference type="InterPro" id="IPR004500">
    <property type="entry name" value="Pro-tRNA-synth_IIa_bac-type"/>
</dbReference>
<dbReference type="InterPro" id="IPR036621">
    <property type="entry name" value="Anticodon-bd_dom_sf"/>
</dbReference>
<dbReference type="PANTHER" id="PTHR42753">
    <property type="entry name" value="MITOCHONDRIAL RIBOSOME PROTEIN L39/PROLYL-TRNA LIGASE FAMILY MEMBER"/>
    <property type="match status" value="1"/>
</dbReference>
<organism evidence="9 10">
    <name type="scientific">Tetragenococcus solitarius</name>
    <dbReference type="NCBI Taxonomy" id="71453"/>
    <lineage>
        <taxon>Bacteria</taxon>
        <taxon>Bacillati</taxon>
        <taxon>Bacillota</taxon>
        <taxon>Bacilli</taxon>
        <taxon>Lactobacillales</taxon>
        <taxon>Enterococcaceae</taxon>
        <taxon>Tetragenococcus</taxon>
    </lineage>
</organism>
<evidence type="ECO:0000256" key="2">
    <source>
        <dbReference type="ARBA" id="ARBA00022598"/>
    </source>
</evidence>
<dbReference type="Pfam" id="PF00587">
    <property type="entry name" value="tRNA-synt_2b"/>
    <property type="match status" value="1"/>
</dbReference>
<keyword evidence="10" id="KW-1185">Reference proteome</keyword>
<name>A0ABN3YAE2_9ENTE</name>
<comment type="caution">
    <text evidence="9">The sequence shown here is derived from an EMBL/GenBank/DDBJ whole genome shotgun (WGS) entry which is preliminary data.</text>
</comment>
<evidence type="ECO:0000256" key="3">
    <source>
        <dbReference type="ARBA" id="ARBA00022741"/>
    </source>
</evidence>
<dbReference type="SUPFAM" id="SSF55681">
    <property type="entry name" value="Class II aaRS and biotin synthetases"/>
    <property type="match status" value="1"/>
</dbReference>
<dbReference type="EC" id="6.1.1.15" evidence="7"/>
<dbReference type="Pfam" id="PF04073">
    <property type="entry name" value="tRNA_edit"/>
    <property type="match status" value="1"/>
</dbReference>
<evidence type="ECO:0000256" key="1">
    <source>
        <dbReference type="ARBA" id="ARBA00022490"/>
    </source>
</evidence>
<dbReference type="Proteomes" id="UP001501577">
    <property type="component" value="Unassembled WGS sequence"/>
</dbReference>
<dbReference type="InterPro" id="IPR002314">
    <property type="entry name" value="aa-tRNA-synt_IIb"/>
</dbReference>
<evidence type="ECO:0000256" key="5">
    <source>
        <dbReference type="ARBA" id="ARBA00022917"/>
    </source>
</evidence>
<dbReference type="Pfam" id="PF03129">
    <property type="entry name" value="HGTP_anticodon"/>
    <property type="match status" value="1"/>
</dbReference>
<dbReference type="Gene3D" id="3.90.960.10">
    <property type="entry name" value="YbaK/aminoacyl-tRNA synthetase-associated domain"/>
    <property type="match status" value="1"/>
</dbReference>
<dbReference type="CDD" id="cd04334">
    <property type="entry name" value="ProRS-INS"/>
    <property type="match status" value="1"/>
</dbReference>
<dbReference type="GO" id="GO:0016874">
    <property type="term" value="F:ligase activity"/>
    <property type="evidence" value="ECO:0007669"/>
    <property type="project" value="UniProtKB-KW"/>
</dbReference>
<evidence type="ECO:0000259" key="8">
    <source>
        <dbReference type="PROSITE" id="PS50862"/>
    </source>
</evidence>
<dbReference type="InterPro" id="IPR044140">
    <property type="entry name" value="ProRS_anticodon_short"/>
</dbReference>
<evidence type="ECO:0000256" key="7">
    <source>
        <dbReference type="NCBIfam" id="TIGR00409"/>
    </source>
</evidence>
<dbReference type="NCBIfam" id="TIGR00409">
    <property type="entry name" value="proS_fam_II"/>
    <property type="match status" value="1"/>
</dbReference>
<protein>
    <recommendedName>
        <fullName evidence="7">Proline--tRNA ligase</fullName>
        <ecNumber evidence="7">6.1.1.15</ecNumber>
    </recommendedName>
</protein>
<keyword evidence="4" id="KW-0067">ATP-binding</keyword>
<keyword evidence="5" id="KW-0648">Protein biosynthesis</keyword>
<reference evidence="9 10" key="1">
    <citation type="journal article" date="2019" name="Int. J. Syst. Evol. Microbiol.">
        <title>The Global Catalogue of Microorganisms (GCM) 10K type strain sequencing project: providing services to taxonomists for standard genome sequencing and annotation.</title>
        <authorList>
            <consortium name="The Broad Institute Genomics Platform"/>
            <consortium name="The Broad Institute Genome Sequencing Center for Infectious Disease"/>
            <person name="Wu L."/>
            <person name="Ma J."/>
        </authorList>
    </citation>
    <scope>NUCLEOTIDE SEQUENCE [LARGE SCALE GENOMIC DNA]</scope>
    <source>
        <strain evidence="9 10">JCM 8736</strain>
    </source>
</reference>
<keyword evidence="3" id="KW-0547">Nucleotide-binding</keyword>
<accession>A0ABN3YAE2</accession>
<dbReference type="InterPro" id="IPR004154">
    <property type="entry name" value="Anticodon-bd"/>
</dbReference>
<gene>
    <name evidence="9" type="ORF">GCM10019998_20880</name>
</gene>
<keyword evidence="6" id="KW-0030">Aminoacyl-tRNA synthetase</keyword>
<evidence type="ECO:0000313" key="10">
    <source>
        <dbReference type="Proteomes" id="UP001501577"/>
    </source>
</evidence>
<dbReference type="InterPro" id="IPR007214">
    <property type="entry name" value="YbaK/aa-tRNA-synth-assoc-dom"/>
</dbReference>
<evidence type="ECO:0000256" key="4">
    <source>
        <dbReference type="ARBA" id="ARBA00022840"/>
    </source>
</evidence>
<keyword evidence="2 9" id="KW-0436">Ligase</keyword>
<evidence type="ECO:0000256" key="6">
    <source>
        <dbReference type="ARBA" id="ARBA00023146"/>
    </source>
</evidence>
<dbReference type="InterPro" id="IPR036754">
    <property type="entry name" value="YbaK/aa-tRNA-synt-asso_dom_sf"/>
</dbReference>